<name>A0ABR0JVF1_9EURO</name>
<feature type="signal peptide" evidence="2">
    <location>
        <begin position="1"/>
        <end position="18"/>
    </location>
</feature>
<dbReference type="PANTHER" id="PTHR38705:SF1">
    <property type="entry name" value="PROTEIN RDS1"/>
    <property type="match status" value="1"/>
</dbReference>
<feature type="domain" description="Heterokaryon incompatibility" evidence="3">
    <location>
        <begin position="623"/>
        <end position="775"/>
    </location>
</feature>
<dbReference type="Pfam" id="PF13668">
    <property type="entry name" value="Ferritin_2"/>
    <property type="match status" value="1"/>
</dbReference>
<comment type="caution">
    <text evidence="4">The sequence shown here is derived from an EMBL/GenBank/DDBJ whole genome shotgun (WGS) entry which is preliminary data.</text>
</comment>
<feature type="region of interest" description="Disordered" evidence="1">
    <location>
        <begin position="23"/>
        <end position="46"/>
    </location>
</feature>
<dbReference type="InterPro" id="IPR039254">
    <property type="entry name" value="Rds1"/>
</dbReference>
<evidence type="ECO:0000256" key="2">
    <source>
        <dbReference type="SAM" id="SignalP"/>
    </source>
</evidence>
<accession>A0ABR0JVF1</accession>
<sequence>MTSRQLFAGLFLAAHVYGSPLPQQSESFEPGPVSQISASEQPSTTGYRVQVEQSGYTSATYHGEYTGTPTTIGAANAPTTLAASIPAGPPNPTATYYNSAGVPLNPMPAPYTPAGGLGTNGSLPRYMVESDFDFESIALGLYQEWIELDLFHDGLARFTDDEFIEAGLGPEARSLIEFMANQETGHATLLTNMLGERAPAQCVYNYPYTTVREWIDFMQRLTRFGESGVWGFINHLDSREVGQLLAQSIATEARQQMIFRQMAGLTPMDVWFENGWPQSWAWTMLAPYISYCPANETRLAWQNFPTLQILNNANINRYSPNNTAQDGSETVGSRITDPSVSNITDGSCINLNVTGYGCGPAIAHNRSEPLSFPGKKVLFQWDAPGMQVGPNNSYVTSTTAGMPQFVGWSNQLNLTYSPLTVTGNNTGFTYQPAGYVYGDDGIINGTMAVMLTDLDLYVTPFNVSLLNPHIVALGKLTFSRDSEYLASSQAKACPLCVELVRSWGNHLPDDPKFSIRLEDLSGDTTNAHISAAWEDVSFPVSYLIYAARGDPASTLVHTYPVNLDVASIQSFEQAKEWVDMCDNHHPECTRWMSTVMPLRLIGVMPTSTDRVSLVETSGQFLRFAALSYCCGKKAFLTTRTTNLNQHLQGILVSDLPQTIQNAVHCTRRLGLPYSWVDALCIVQDDETEKHKEISRMKDIYRSAYLTISASSAGACQDGFLQRRQSIESCFELNLTLPSGMGGRIQLVKQQFQPHPRMILCPGAEPVSYRAWTTQESLLSSRVLIYGRLQLFWLCRRRFAADGGNMSWQEFKSHAAWQRLDSGDRGAPFSESELSSPFDAQFDRYHGEWTSLISAYSGRSLSYQHDKLSALSAVASLFQDQMHDEYVCGLWRRSLLYDMTWAPARHWNAQVADAKNCVRPSWSWISYPDLVQYVGRWNDNEEIAKVISVAISLIHPFAPLGQVKHAEVRLEGPCVSLQLQKGVMSDWLLHTTREEIDQCTLAAFYFPDYSQETDNLIHSDLYCVVLHGPKTDGHSSIGDVTGLVLMTAGSDAYKRVGRFQSHSHSWPNRTSVMRDGCICRTGRTEALQLRDWEVKRSLLTQPRRFISIV</sequence>
<proteinExistence type="predicted"/>
<reference evidence="4 5" key="1">
    <citation type="submission" date="2023-08" db="EMBL/GenBank/DDBJ databases">
        <title>Black Yeasts Isolated from many extreme environments.</title>
        <authorList>
            <person name="Coleine C."/>
            <person name="Stajich J.E."/>
            <person name="Selbmann L."/>
        </authorList>
    </citation>
    <scope>NUCLEOTIDE SEQUENCE [LARGE SCALE GENOMIC DNA]</scope>
    <source>
        <strain evidence="4 5">CCFEE 5885</strain>
    </source>
</reference>
<dbReference type="PANTHER" id="PTHR38705">
    <property type="entry name" value="PROTEIN RDS1"/>
    <property type="match status" value="1"/>
</dbReference>
<gene>
    <name evidence="4" type="ORF">LTR24_010088</name>
</gene>
<dbReference type="InterPro" id="IPR010730">
    <property type="entry name" value="HET"/>
</dbReference>
<evidence type="ECO:0000256" key="1">
    <source>
        <dbReference type="SAM" id="MobiDB-lite"/>
    </source>
</evidence>
<dbReference type="Proteomes" id="UP001345013">
    <property type="component" value="Unassembled WGS sequence"/>
</dbReference>
<feature type="compositionally biased region" description="Polar residues" evidence="1">
    <location>
        <begin position="34"/>
        <end position="46"/>
    </location>
</feature>
<dbReference type="Pfam" id="PF06985">
    <property type="entry name" value="HET"/>
    <property type="match status" value="1"/>
</dbReference>
<feature type="chain" id="PRO_5045279159" description="Heterokaryon incompatibility domain-containing protein" evidence="2">
    <location>
        <begin position="19"/>
        <end position="1108"/>
    </location>
</feature>
<dbReference type="EMBL" id="JAVRRG010000272">
    <property type="protein sequence ID" value="KAK5074596.1"/>
    <property type="molecule type" value="Genomic_DNA"/>
</dbReference>
<keyword evidence="5" id="KW-1185">Reference proteome</keyword>
<evidence type="ECO:0000313" key="4">
    <source>
        <dbReference type="EMBL" id="KAK5074596.1"/>
    </source>
</evidence>
<organism evidence="4 5">
    <name type="scientific">Lithohypha guttulata</name>
    <dbReference type="NCBI Taxonomy" id="1690604"/>
    <lineage>
        <taxon>Eukaryota</taxon>
        <taxon>Fungi</taxon>
        <taxon>Dikarya</taxon>
        <taxon>Ascomycota</taxon>
        <taxon>Pezizomycotina</taxon>
        <taxon>Eurotiomycetes</taxon>
        <taxon>Chaetothyriomycetidae</taxon>
        <taxon>Chaetothyriales</taxon>
        <taxon>Trichomeriaceae</taxon>
        <taxon>Lithohypha</taxon>
    </lineage>
</organism>
<protein>
    <recommendedName>
        <fullName evidence="3">Heterokaryon incompatibility domain-containing protein</fullName>
    </recommendedName>
</protein>
<keyword evidence="2" id="KW-0732">Signal</keyword>
<evidence type="ECO:0000259" key="3">
    <source>
        <dbReference type="Pfam" id="PF06985"/>
    </source>
</evidence>
<evidence type="ECO:0000313" key="5">
    <source>
        <dbReference type="Proteomes" id="UP001345013"/>
    </source>
</evidence>